<keyword evidence="2" id="KW-0012">Acyltransferase</keyword>
<name>R7QLT5_CHOCR</name>
<dbReference type="PANTHER" id="PTHR45910">
    <property type="entry name" value="N-ALPHA-ACETYLTRANSFERASE 20"/>
    <property type="match status" value="1"/>
</dbReference>
<proteinExistence type="predicted"/>
<dbReference type="InterPro" id="IPR016181">
    <property type="entry name" value="Acyl_CoA_acyltransferase"/>
</dbReference>
<accession>R7QLT5</accession>
<evidence type="ECO:0000256" key="1">
    <source>
        <dbReference type="ARBA" id="ARBA00022679"/>
    </source>
</evidence>
<dbReference type="PROSITE" id="PS51186">
    <property type="entry name" value="GNAT"/>
    <property type="match status" value="1"/>
</dbReference>
<dbReference type="SUPFAM" id="SSF55729">
    <property type="entry name" value="Acyl-CoA N-acyltransferases (Nat)"/>
    <property type="match status" value="1"/>
</dbReference>
<gene>
    <name evidence="4" type="ORF">CHC_T00008552001</name>
</gene>
<keyword evidence="5" id="KW-1185">Reference proteome</keyword>
<protein>
    <submittedName>
        <fullName evidence="4">N-acetyltransferase</fullName>
    </submittedName>
</protein>
<feature type="domain" description="N-acetyltransferase" evidence="3">
    <location>
        <begin position="2"/>
        <end position="151"/>
    </location>
</feature>
<evidence type="ECO:0000313" key="4">
    <source>
        <dbReference type="EMBL" id="CDF39462.1"/>
    </source>
</evidence>
<dbReference type="PhylomeDB" id="R7QLT5"/>
<dbReference type="InterPro" id="IPR000182">
    <property type="entry name" value="GNAT_dom"/>
</dbReference>
<dbReference type="KEGG" id="ccp:CHC_T00008552001"/>
<evidence type="ECO:0000313" key="5">
    <source>
        <dbReference type="Proteomes" id="UP000012073"/>
    </source>
</evidence>
<dbReference type="GO" id="GO:0031416">
    <property type="term" value="C:NatB complex"/>
    <property type="evidence" value="ECO:0007669"/>
    <property type="project" value="TreeGrafter"/>
</dbReference>
<dbReference type="CDD" id="cd04301">
    <property type="entry name" value="NAT_SF"/>
    <property type="match status" value="1"/>
</dbReference>
<dbReference type="OMA" id="EQHPSMR"/>
<dbReference type="Proteomes" id="UP000012073">
    <property type="component" value="Unassembled WGS sequence"/>
</dbReference>
<dbReference type="AlphaFoldDB" id="R7QLT5"/>
<dbReference type="EMBL" id="HG002041">
    <property type="protein sequence ID" value="CDF39462.1"/>
    <property type="molecule type" value="Genomic_DNA"/>
</dbReference>
<dbReference type="STRING" id="2769.R7QLT5"/>
<dbReference type="Gene3D" id="3.40.630.30">
    <property type="match status" value="1"/>
</dbReference>
<dbReference type="GeneID" id="17327100"/>
<organism evidence="4 5">
    <name type="scientific">Chondrus crispus</name>
    <name type="common">Carrageen Irish moss</name>
    <name type="synonym">Polymorpha crispa</name>
    <dbReference type="NCBI Taxonomy" id="2769"/>
    <lineage>
        <taxon>Eukaryota</taxon>
        <taxon>Rhodophyta</taxon>
        <taxon>Florideophyceae</taxon>
        <taxon>Rhodymeniophycidae</taxon>
        <taxon>Gigartinales</taxon>
        <taxon>Gigartinaceae</taxon>
        <taxon>Chondrus</taxon>
    </lineage>
</organism>
<evidence type="ECO:0000256" key="2">
    <source>
        <dbReference type="ARBA" id="ARBA00023315"/>
    </source>
</evidence>
<dbReference type="PANTHER" id="PTHR45910:SF1">
    <property type="entry name" value="N-ALPHA-ACETYLTRANSFERASE 20"/>
    <property type="match status" value="1"/>
</dbReference>
<dbReference type="Pfam" id="PF00583">
    <property type="entry name" value="Acetyltransf_1"/>
    <property type="match status" value="1"/>
</dbReference>
<dbReference type="RefSeq" id="XP_005719373.1">
    <property type="nucleotide sequence ID" value="XM_005719316.1"/>
</dbReference>
<reference evidence="5" key="1">
    <citation type="journal article" date="2013" name="Proc. Natl. Acad. Sci. U.S.A.">
        <title>Genome structure and metabolic features in the red seaweed Chondrus crispus shed light on evolution of the Archaeplastida.</title>
        <authorList>
            <person name="Collen J."/>
            <person name="Porcel B."/>
            <person name="Carre W."/>
            <person name="Ball S.G."/>
            <person name="Chaparro C."/>
            <person name="Tonon T."/>
            <person name="Barbeyron T."/>
            <person name="Michel G."/>
            <person name="Noel B."/>
            <person name="Valentin K."/>
            <person name="Elias M."/>
            <person name="Artiguenave F."/>
            <person name="Arun A."/>
            <person name="Aury J.M."/>
            <person name="Barbosa-Neto J.F."/>
            <person name="Bothwell J.H."/>
            <person name="Bouget F.Y."/>
            <person name="Brillet L."/>
            <person name="Cabello-Hurtado F."/>
            <person name="Capella-Gutierrez S."/>
            <person name="Charrier B."/>
            <person name="Cladiere L."/>
            <person name="Cock J.M."/>
            <person name="Coelho S.M."/>
            <person name="Colleoni C."/>
            <person name="Czjzek M."/>
            <person name="Da Silva C."/>
            <person name="Delage L."/>
            <person name="Denoeud F."/>
            <person name="Deschamps P."/>
            <person name="Dittami S.M."/>
            <person name="Gabaldon T."/>
            <person name="Gachon C.M."/>
            <person name="Groisillier A."/>
            <person name="Herve C."/>
            <person name="Jabbari K."/>
            <person name="Katinka M."/>
            <person name="Kloareg B."/>
            <person name="Kowalczyk N."/>
            <person name="Labadie K."/>
            <person name="Leblanc C."/>
            <person name="Lopez P.J."/>
            <person name="McLachlan D.H."/>
            <person name="Meslet-Cladiere L."/>
            <person name="Moustafa A."/>
            <person name="Nehr Z."/>
            <person name="Nyvall Collen P."/>
            <person name="Panaud O."/>
            <person name="Partensky F."/>
            <person name="Poulain J."/>
            <person name="Rensing S.A."/>
            <person name="Rousvoal S."/>
            <person name="Samson G."/>
            <person name="Symeonidi A."/>
            <person name="Weissenbach J."/>
            <person name="Zambounis A."/>
            <person name="Wincker P."/>
            <person name="Boyen C."/>
        </authorList>
    </citation>
    <scope>NUCLEOTIDE SEQUENCE [LARGE SCALE GENOMIC DNA]</scope>
    <source>
        <strain evidence="5">cv. Stackhouse</strain>
    </source>
</reference>
<keyword evidence="1 4" id="KW-0808">Transferase</keyword>
<dbReference type="GO" id="GO:0004596">
    <property type="term" value="F:protein-N-terminal amino-acid acetyltransferase activity"/>
    <property type="evidence" value="ECO:0007669"/>
    <property type="project" value="TreeGrafter"/>
</dbReference>
<sequence length="175" mass="20321">MSSTRRFRPCHLFRINPVNLDTLTETYNLNFYFQYMLRWPEFQQVVTAPDATIMAYVIGKTEGEGNLWHGHVSAVTVAPEYRRLGLASKLMTFTETLSQDTYNAFFVDLFVRKSNSLAIAMYKQMGYIVYRTILNYYGGSEDAYDMRKALTRDQEKKSMIPLAHPVKAHDFLISM</sequence>
<dbReference type="Gramene" id="CDF39462">
    <property type="protein sequence ID" value="CDF39462"/>
    <property type="gene ID" value="CHC_T00008552001"/>
</dbReference>
<dbReference type="OrthoDB" id="10264728at2759"/>
<dbReference type="InterPro" id="IPR051646">
    <property type="entry name" value="NatB_acetyltransferase_subunit"/>
</dbReference>
<evidence type="ECO:0000259" key="3">
    <source>
        <dbReference type="PROSITE" id="PS51186"/>
    </source>
</evidence>